<name>A0ABP6YGQ4_9ACTN</name>
<protein>
    <recommendedName>
        <fullName evidence="4">Zinc ribbon domain-containing protein</fullName>
    </recommendedName>
</protein>
<dbReference type="NCBIfam" id="NF047619">
    <property type="entry name" value="NADase_discoid"/>
    <property type="match status" value="1"/>
</dbReference>
<dbReference type="InterPro" id="IPR008979">
    <property type="entry name" value="Galactose-bd-like_sf"/>
</dbReference>
<evidence type="ECO:0008006" key="4">
    <source>
        <dbReference type="Google" id="ProtNLM"/>
    </source>
</evidence>
<comment type="caution">
    <text evidence="2">The sequence shown here is derived from an EMBL/GenBank/DDBJ whole genome shotgun (WGS) entry which is preliminary data.</text>
</comment>
<gene>
    <name evidence="2" type="ORF">GCM10022235_60500</name>
</gene>
<evidence type="ECO:0000313" key="3">
    <source>
        <dbReference type="Proteomes" id="UP001501222"/>
    </source>
</evidence>
<feature type="region of interest" description="Disordered" evidence="1">
    <location>
        <begin position="50"/>
        <end position="103"/>
    </location>
</feature>
<evidence type="ECO:0000313" key="2">
    <source>
        <dbReference type="EMBL" id="GAA3582009.1"/>
    </source>
</evidence>
<dbReference type="Gene3D" id="2.60.120.260">
    <property type="entry name" value="Galactose-binding domain-like"/>
    <property type="match status" value="1"/>
</dbReference>
<proteinExistence type="predicted"/>
<dbReference type="Proteomes" id="UP001501222">
    <property type="component" value="Unassembled WGS sequence"/>
</dbReference>
<feature type="compositionally biased region" description="Pro residues" evidence="1">
    <location>
        <begin position="50"/>
        <end position="60"/>
    </location>
</feature>
<keyword evidence="3" id="KW-1185">Reference proteome</keyword>
<dbReference type="SUPFAM" id="SSF49785">
    <property type="entry name" value="Galactose-binding domain-like"/>
    <property type="match status" value="1"/>
</dbReference>
<dbReference type="EMBL" id="BAABAA010000009">
    <property type="protein sequence ID" value="GAA3582009.1"/>
    <property type="molecule type" value="Genomic_DNA"/>
</dbReference>
<organism evidence="2 3">
    <name type="scientific">Kribbella ginsengisoli</name>
    <dbReference type="NCBI Taxonomy" id="363865"/>
    <lineage>
        <taxon>Bacteria</taxon>
        <taxon>Bacillati</taxon>
        <taxon>Actinomycetota</taxon>
        <taxon>Actinomycetes</taxon>
        <taxon>Propionibacteriales</taxon>
        <taxon>Kribbellaceae</taxon>
        <taxon>Kribbella</taxon>
    </lineage>
</organism>
<reference evidence="3" key="1">
    <citation type="journal article" date="2019" name="Int. J. Syst. Evol. Microbiol.">
        <title>The Global Catalogue of Microorganisms (GCM) 10K type strain sequencing project: providing services to taxonomists for standard genome sequencing and annotation.</title>
        <authorList>
            <consortium name="The Broad Institute Genomics Platform"/>
            <consortium name="The Broad Institute Genome Sequencing Center for Infectious Disease"/>
            <person name="Wu L."/>
            <person name="Ma J."/>
        </authorList>
    </citation>
    <scope>NUCLEOTIDE SEQUENCE [LARGE SCALE GENOMIC DNA]</scope>
    <source>
        <strain evidence="3">JCM 16928</strain>
    </source>
</reference>
<accession>A0ABP6YGQ4</accession>
<sequence>MILCNDCGEQNQEGTVFCARCGVFLEWEGEHVTPVAAAAKPAALAPPPVENPLLPLPAPDPAASRRDRGGVSEAEPREVGASEPEAVVSRQPQAVRRKMARRSRSPVIVPTGSRVCGGCGMPNEASRRFCAKCGFSLIDAQVIRKAPWWRRVTGRERVYAAGTRIRPGTGRRKFRGATRVGVVLALLAGGGVLAGPQRGLVMDGVHKVQDQFAEPLQVRPMASKASGVAGKQEAQLAFDGARNTYWGAPRTGKTAKPVPWVTAGFRSPINLTAFTIYAGVAPETPKYVAGPRPAEIEVTVITGGEPVIQRFTLKDVPAKQEFKLKVDDARAVQVAVVRTIAPTRSTLTAIAELEFFARR</sequence>
<dbReference type="InterPro" id="IPR057561">
    <property type="entry name" value="NADase_transloc"/>
</dbReference>
<feature type="compositionally biased region" description="Basic and acidic residues" evidence="1">
    <location>
        <begin position="63"/>
        <end position="80"/>
    </location>
</feature>
<evidence type="ECO:0000256" key="1">
    <source>
        <dbReference type="SAM" id="MobiDB-lite"/>
    </source>
</evidence>